<evidence type="ECO:0000259" key="8">
    <source>
        <dbReference type="SMART" id="SM00382"/>
    </source>
</evidence>
<dbReference type="PANTHER" id="PTHR45644:SF56">
    <property type="entry name" value="AAA ATPASE, PUTATIVE (AFU_ORTHOLOGUE AFUA_2G12920)-RELATED"/>
    <property type="match status" value="1"/>
</dbReference>
<feature type="domain" description="AAA+ ATPase" evidence="8">
    <location>
        <begin position="65"/>
        <end position="199"/>
    </location>
</feature>
<evidence type="ECO:0000313" key="9">
    <source>
        <dbReference type="EMBL" id="KAF1991518.1"/>
    </source>
</evidence>
<evidence type="ECO:0000256" key="1">
    <source>
        <dbReference type="ARBA" id="ARBA00004572"/>
    </source>
</evidence>
<gene>
    <name evidence="9" type="ORF">K402DRAFT_318329</name>
</gene>
<evidence type="ECO:0000256" key="6">
    <source>
        <dbReference type="RuleBase" id="RU003651"/>
    </source>
</evidence>
<keyword evidence="10" id="KW-1185">Reference proteome</keyword>
<proteinExistence type="inferred from homology"/>
<dbReference type="AlphaFoldDB" id="A0A6G1HF06"/>
<dbReference type="PROSITE" id="PS00674">
    <property type="entry name" value="AAA"/>
    <property type="match status" value="1"/>
</dbReference>
<comment type="subcellular location">
    <subcellularLocation>
        <location evidence="1">Mitochondrion outer membrane</location>
        <topology evidence="1">Single-pass membrane protein</topology>
    </subcellularLocation>
</comment>
<feature type="non-terminal residue" evidence="9">
    <location>
        <position position="332"/>
    </location>
</feature>
<dbReference type="Proteomes" id="UP000800041">
    <property type="component" value="Unassembled WGS sequence"/>
</dbReference>
<dbReference type="InterPro" id="IPR003960">
    <property type="entry name" value="ATPase_AAA_CS"/>
</dbReference>
<evidence type="ECO:0000313" key="10">
    <source>
        <dbReference type="Proteomes" id="UP000800041"/>
    </source>
</evidence>
<dbReference type="InterPro" id="IPR003959">
    <property type="entry name" value="ATPase_AAA_core"/>
</dbReference>
<dbReference type="InterPro" id="IPR003593">
    <property type="entry name" value="AAA+_ATPase"/>
</dbReference>
<dbReference type="SMART" id="SM00382">
    <property type="entry name" value="AAA"/>
    <property type="match status" value="1"/>
</dbReference>
<protein>
    <submittedName>
        <fullName evidence="9">AAA-domain-containing protein</fullName>
    </submittedName>
</protein>
<dbReference type="Gene3D" id="3.40.50.300">
    <property type="entry name" value="P-loop containing nucleotide triphosphate hydrolases"/>
    <property type="match status" value="1"/>
</dbReference>
<dbReference type="InterPro" id="IPR051701">
    <property type="entry name" value="Mito_OM_Translocase_MSP1"/>
</dbReference>
<dbReference type="SUPFAM" id="SSF52540">
    <property type="entry name" value="P-loop containing nucleoside triphosphate hydrolases"/>
    <property type="match status" value="1"/>
</dbReference>
<dbReference type="GO" id="GO:0005741">
    <property type="term" value="C:mitochondrial outer membrane"/>
    <property type="evidence" value="ECO:0007669"/>
    <property type="project" value="UniProtKB-SubCell"/>
</dbReference>
<dbReference type="PANTHER" id="PTHR45644">
    <property type="entry name" value="AAA ATPASE, PUTATIVE (AFU_ORTHOLOGUE AFUA_2G12920)-RELATED-RELATED"/>
    <property type="match status" value="1"/>
</dbReference>
<dbReference type="Pfam" id="PF00004">
    <property type="entry name" value="AAA"/>
    <property type="match status" value="1"/>
</dbReference>
<dbReference type="InterPro" id="IPR041569">
    <property type="entry name" value="AAA_lid_3"/>
</dbReference>
<dbReference type="GO" id="GO:0005524">
    <property type="term" value="F:ATP binding"/>
    <property type="evidence" value="ECO:0007669"/>
    <property type="project" value="UniProtKB-KW"/>
</dbReference>
<dbReference type="Pfam" id="PF17862">
    <property type="entry name" value="AAA_lid_3"/>
    <property type="match status" value="1"/>
</dbReference>
<reference evidence="9" key="1">
    <citation type="journal article" date="2020" name="Stud. Mycol.">
        <title>101 Dothideomycetes genomes: a test case for predicting lifestyles and emergence of pathogens.</title>
        <authorList>
            <person name="Haridas S."/>
            <person name="Albert R."/>
            <person name="Binder M."/>
            <person name="Bloem J."/>
            <person name="Labutti K."/>
            <person name="Salamov A."/>
            <person name="Andreopoulos B."/>
            <person name="Baker S."/>
            <person name="Barry K."/>
            <person name="Bills G."/>
            <person name="Bluhm B."/>
            <person name="Cannon C."/>
            <person name="Castanera R."/>
            <person name="Culley D."/>
            <person name="Daum C."/>
            <person name="Ezra D."/>
            <person name="Gonzalez J."/>
            <person name="Henrissat B."/>
            <person name="Kuo A."/>
            <person name="Liang C."/>
            <person name="Lipzen A."/>
            <person name="Lutzoni F."/>
            <person name="Magnuson J."/>
            <person name="Mondo S."/>
            <person name="Nolan M."/>
            <person name="Ohm R."/>
            <person name="Pangilinan J."/>
            <person name="Park H.-J."/>
            <person name="Ramirez L."/>
            <person name="Alfaro M."/>
            <person name="Sun H."/>
            <person name="Tritt A."/>
            <person name="Yoshinaga Y."/>
            <person name="Zwiers L.-H."/>
            <person name="Turgeon B."/>
            <person name="Goodwin S."/>
            <person name="Spatafora J."/>
            <person name="Crous P."/>
            <person name="Grigoriev I."/>
        </authorList>
    </citation>
    <scope>NUCLEOTIDE SEQUENCE</scope>
    <source>
        <strain evidence="9">CBS 113979</strain>
    </source>
</reference>
<evidence type="ECO:0000256" key="5">
    <source>
        <dbReference type="ARBA" id="ARBA00023128"/>
    </source>
</evidence>
<evidence type="ECO:0000256" key="7">
    <source>
        <dbReference type="SAM" id="MobiDB-lite"/>
    </source>
</evidence>
<feature type="region of interest" description="Disordered" evidence="7">
    <location>
        <begin position="307"/>
        <end position="332"/>
    </location>
</feature>
<accession>A0A6G1HF06</accession>
<dbReference type="GO" id="GO:0016887">
    <property type="term" value="F:ATP hydrolysis activity"/>
    <property type="evidence" value="ECO:0007669"/>
    <property type="project" value="InterPro"/>
</dbReference>
<name>A0A6G1HF06_9PEZI</name>
<dbReference type="EMBL" id="ML977139">
    <property type="protein sequence ID" value="KAF1991518.1"/>
    <property type="molecule type" value="Genomic_DNA"/>
</dbReference>
<keyword evidence="3" id="KW-0472">Membrane</keyword>
<keyword evidence="2 6" id="KW-0547">Nucleotide-binding</keyword>
<evidence type="ECO:0000256" key="2">
    <source>
        <dbReference type="ARBA" id="ARBA00022741"/>
    </source>
</evidence>
<evidence type="ECO:0000256" key="4">
    <source>
        <dbReference type="ARBA" id="ARBA00022840"/>
    </source>
</evidence>
<keyword evidence="4 6" id="KW-0067">ATP-binding</keyword>
<sequence length="332" mass="36792">IESIRKNANTYEQRLMNGVVNPWTMKTGFADVHAPTETVEALKTLTSLSLQRPDAFKYGVLASDKIPGLLLYGPPGTGKTLLAKAVAKEGGATMLEASGADLNDMYVGEGEKNVKAVFSLARKLSPCVVFIDEADAIFGSRSGPSNRTSHREMINQFLREWDGMNEQGVFIMVATNRPFDLDDAVLRRLPRRLLVDLPVEKDRESILGIHLKDEHVDAEVSLAELAQRTPFYSGSDLKNLCVSAALACVREENNEEEESLAVSPEYVYPERRTLLKRHFDKAMEEISASISEDMTSLTAIKKFDEQYGDRRGRRKKSGWGFGGSDGAKEELA</sequence>
<dbReference type="Gene3D" id="1.10.8.60">
    <property type="match status" value="1"/>
</dbReference>
<dbReference type="OrthoDB" id="39734at2759"/>
<keyword evidence="3" id="KW-1000">Mitochondrion outer membrane</keyword>
<keyword evidence="5" id="KW-0496">Mitochondrion</keyword>
<feature type="non-terminal residue" evidence="9">
    <location>
        <position position="1"/>
    </location>
</feature>
<evidence type="ECO:0000256" key="3">
    <source>
        <dbReference type="ARBA" id="ARBA00022787"/>
    </source>
</evidence>
<dbReference type="InterPro" id="IPR027417">
    <property type="entry name" value="P-loop_NTPase"/>
</dbReference>
<comment type="similarity">
    <text evidence="6">Belongs to the AAA ATPase family.</text>
</comment>
<organism evidence="9 10">
    <name type="scientific">Aulographum hederae CBS 113979</name>
    <dbReference type="NCBI Taxonomy" id="1176131"/>
    <lineage>
        <taxon>Eukaryota</taxon>
        <taxon>Fungi</taxon>
        <taxon>Dikarya</taxon>
        <taxon>Ascomycota</taxon>
        <taxon>Pezizomycotina</taxon>
        <taxon>Dothideomycetes</taxon>
        <taxon>Pleosporomycetidae</taxon>
        <taxon>Aulographales</taxon>
        <taxon>Aulographaceae</taxon>
    </lineage>
</organism>